<dbReference type="eggNOG" id="COG1321">
    <property type="taxonomic scope" value="Bacteria"/>
</dbReference>
<dbReference type="KEGG" id="cle:Clole_1898"/>
<accession>F2JP04</accession>
<reference evidence="1 2" key="1">
    <citation type="journal article" date="2011" name="J. Bacteriol.">
        <title>Complete genome sequence of the cellulose-degrading bacterium Cellulosilyticum lentocellum.</title>
        <authorList>
            <consortium name="US DOE Joint Genome Institute"/>
            <person name="Miller D.A."/>
            <person name="Suen G."/>
            <person name="Bruce D."/>
            <person name="Copeland A."/>
            <person name="Cheng J.F."/>
            <person name="Detter C."/>
            <person name="Goodwin L.A."/>
            <person name="Han C.S."/>
            <person name="Hauser L.J."/>
            <person name="Land M.L."/>
            <person name="Lapidus A."/>
            <person name="Lucas S."/>
            <person name="Meincke L."/>
            <person name="Pitluck S."/>
            <person name="Tapia R."/>
            <person name="Teshima H."/>
            <person name="Woyke T."/>
            <person name="Fox B.G."/>
            <person name="Angert E.R."/>
            <person name="Currie C.R."/>
        </authorList>
    </citation>
    <scope>NUCLEOTIDE SEQUENCE [LARGE SCALE GENOMIC DNA]</scope>
    <source>
        <strain evidence="2">ATCC 49066 / DSM 5427 / NCIMB 11756 / RHM5</strain>
    </source>
</reference>
<dbReference type="InterPro" id="IPR036388">
    <property type="entry name" value="WH-like_DNA-bd_sf"/>
</dbReference>
<dbReference type="Gene3D" id="1.10.10.10">
    <property type="entry name" value="Winged helix-like DNA-binding domain superfamily/Winged helix DNA-binding domain"/>
    <property type="match status" value="1"/>
</dbReference>
<dbReference type="InterPro" id="IPR050536">
    <property type="entry name" value="DtxR_MntR_Metal-Reg"/>
</dbReference>
<name>F2JP04_CELLD</name>
<dbReference type="SMART" id="SM00529">
    <property type="entry name" value="HTH_DTXR"/>
    <property type="match status" value="1"/>
</dbReference>
<dbReference type="GO" id="GO:0003700">
    <property type="term" value="F:DNA-binding transcription factor activity"/>
    <property type="evidence" value="ECO:0007669"/>
    <property type="project" value="InterPro"/>
</dbReference>
<evidence type="ECO:0000313" key="1">
    <source>
        <dbReference type="EMBL" id="ADZ83618.1"/>
    </source>
</evidence>
<protein>
    <submittedName>
        <fullName evidence="1">Iron dependent repressor, diptheria toxin type</fullName>
    </submittedName>
</protein>
<proteinExistence type="predicted"/>
<dbReference type="RefSeq" id="WP_013656915.1">
    <property type="nucleotide sequence ID" value="NC_015275.1"/>
</dbReference>
<keyword evidence="2" id="KW-1185">Reference proteome</keyword>
<sequence>MLSSSLEKCLVCMYQMLESDKELKISDLAKQINQPLQKTIQALQRMHYQKHIIYSPYQPLKLTEQGKSTAEYLMARDALIDEFLGFLHIEKNFSTEKESMSQYLSYESLEQIEKFVIFNRQYPEIAERFSLLLKMTPKHTLLPPLPNGEKKL</sequence>
<dbReference type="SMR" id="F2JP04"/>
<evidence type="ECO:0000313" key="2">
    <source>
        <dbReference type="Proteomes" id="UP000008467"/>
    </source>
</evidence>
<dbReference type="InterPro" id="IPR022689">
    <property type="entry name" value="Iron_dep_repressor"/>
</dbReference>
<dbReference type="AlphaFoldDB" id="F2JP04"/>
<dbReference type="EMBL" id="CP002582">
    <property type="protein sequence ID" value="ADZ83618.1"/>
    <property type="molecule type" value="Genomic_DNA"/>
</dbReference>
<organism evidence="1 2">
    <name type="scientific">Cellulosilyticum lentocellum (strain ATCC 49066 / DSM 5427 / NCIMB 11756 / RHM5)</name>
    <name type="common">Clostridium lentocellum</name>
    <dbReference type="NCBI Taxonomy" id="642492"/>
    <lineage>
        <taxon>Bacteria</taxon>
        <taxon>Bacillati</taxon>
        <taxon>Bacillota</taxon>
        <taxon>Clostridia</taxon>
        <taxon>Lachnospirales</taxon>
        <taxon>Cellulosilyticaceae</taxon>
        <taxon>Cellulosilyticum</taxon>
    </lineage>
</organism>
<gene>
    <name evidence="1" type="ordered locus">Clole_1898</name>
</gene>
<dbReference type="PANTHER" id="PTHR33238">
    <property type="entry name" value="IRON (METAL) DEPENDENT REPRESSOR, DTXR FAMILY"/>
    <property type="match status" value="1"/>
</dbReference>
<dbReference type="PANTHER" id="PTHR33238:SF7">
    <property type="entry name" value="IRON-DEPENDENT TRANSCRIPTIONAL REGULATOR"/>
    <property type="match status" value="1"/>
</dbReference>
<dbReference type="Proteomes" id="UP000008467">
    <property type="component" value="Chromosome"/>
</dbReference>
<dbReference type="STRING" id="642492.Clole_1898"/>
<dbReference type="HOGENOM" id="CLU_069532_3_0_9"/>
<dbReference type="GO" id="GO:0046914">
    <property type="term" value="F:transition metal ion binding"/>
    <property type="evidence" value="ECO:0007669"/>
    <property type="project" value="InterPro"/>
</dbReference>